<sequence length="176" mass="19383">MAISSSLLTCSCTLLLIILISVTATNGYIVDLVCKKTKDPPLCLDALGGPKFRKEPIEGLTSLAFQGAQLKSIDIQSKIEKLLSSPSLPESKIHLLLRQCKKLYDQILVIQFRPAVKAFEAKQWAVVTEKVKPVPGEIDECEKLFNNNSPVHDESKEVRVAAEAILIMANMNIANH</sequence>
<keyword evidence="2" id="KW-1015">Disulfide bond</keyword>
<dbReference type="InterPro" id="IPR006501">
    <property type="entry name" value="Pectinesterase_inhib_dom"/>
</dbReference>
<feature type="signal peptide" evidence="4">
    <location>
        <begin position="1"/>
        <end position="27"/>
    </location>
</feature>
<comment type="caution">
    <text evidence="6">The sequence shown here is derived from an EMBL/GenBank/DDBJ whole genome shotgun (WGS) entry which is preliminary data.</text>
</comment>
<evidence type="ECO:0000313" key="7">
    <source>
        <dbReference type="Proteomes" id="UP001632038"/>
    </source>
</evidence>
<organism evidence="6 7">
    <name type="scientific">Castilleja foliolosa</name>
    <dbReference type="NCBI Taxonomy" id="1961234"/>
    <lineage>
        <taxon>Eukaryota</taxon>
        <taxon>Viridiplantae</taxon>
        <taxon>Streptophyta</taxon>
        <taxon>Embryophyta</taxon>
        <taxon>Tracheophyta</taxon>
        <taxon>Spermatophyta</taxon>
        <taxon>Magnoliopsida</taxon>
        <taxon>eudicotyledons</taxon>
        <taxon>Gunneridae</taxon>
        <taxon>Pentapetalae</taxon>
        <taxon>asterids</taxon>
        <taxon>lamiids</taxon>
        <taxon>Lamiales</taxon>
        <taxon>Orobanchaceae</taxon>
        <taxon>Pedicularideae</taxon>
        <taxon>Castillejinae</taxon>
        <taxon>Castilleja</taxon>
    </lineage>
</organism>
<dbReference type="InterPro" id="IPR035513">
    <property type="entry name" value="Invertase/methylesterase_inhib"/>
</dbReference>
<evidence type="ECO:0000313" key="6">
    <source>
        <dbReference type="EMBL" id="KAL3640656.1"/>
    </source>
</evidence>
<protein>
    <recommendedName>
        <fullName evidence="5">Pectinesterase inhibitor domain-containing protein</fullName>
    </recommendedName>
</protein>
<dbReference type="NCBIfam" id="TIGR01614">
    <property type="entry name" value="PME_inhib"/>
    <property type="match status" value="1"/>
</dbReference>
<dbReference type="PANTHER" id="PTHR36710">
    <property type="entry name" value="PECTINESTERASE INHIBITOR-LIKE"/>
    <property type="match status" value="1"/>
</dbReference>
<dbReference type="EMBL" id="JAVIJP010000017">
    <property type="protein sequence ID" value="KAL3640656.1"/>
    <property type="molecule type" value="Genomic_DNA"/>
</dbReference>
<proteinExistence type="inferred from homology"/>
<name>A0ABD3DE92_9LAMI</name>
<dbReference type="AlphaFoldDB" id="A0ABD3DE92"/>
<keyword evidence="1 4" id="KW-0732">Signal</keyword>
<accession>A0ABD3DE92</accession>
<dbReference type="InterPro" id="IPR052421">
    <property type="entry name" value="PCW_Enzyme_Inhibitor"/>
</dbReference>
<dbReference type="Proteomes" id="UP001632038">
    <property type="component" value="Unassembled WGS sequence"/>
</dbReference>
<feature type="chain" id="PRO_5044785017" description="Pectinesterase inhibitor domain-containing protein" evidence="4">
    <location>
        <begin position="28"/>
        <end position="176"/>
    </location>
</feature>
<dbReference type="Gene3D" id="1.20.140.40">
    <property type="entry name" value="Invertase/pectin methylesterase inhibitor family protein"/>
    <property type="match status" value="1"/>
</dbReference>
<gene>
    <name evidence="6" type="ORF">CASFOL_015624</name>
</gene>
<evidence type="ECO:0000256" key="4">
    <source>
        <dbReference type="SAM" id="SignalP"/>
    </source>
</evidence>
<dbReference type="SUPFAM" id="SSF101148">
    <property type="entry name" value="Plant invertase/pectin methylesterase inhibitor"/>
    <property type="match status" value="1"/>
</dbReference>
<dbReference type="PANTHER" id="PTHR36710:SF18">
    <property type="entry name" value="PECTINESTERASE INHIBITOR 5-RELATED"/>
    <property type="match status" value="1"/>
</dbReference>
<reference evidence="7" key="1">
    <citation type="journal article" date="2024" name="IScience">
        <title>Strigolactones Initiate the Formation of Haustorium-like Structures in Castilleja.</title>
        <authorList>
            <person name="Buerger M."/>
            <person name="Peterson D."/>
            <person name="Chory J."/>
        </authorList>
    </citation>
    <scope>NUCLEOTIDE SEQUENCE [LARGE SCALE GENOMIC DNA]</scope>
</reference>
<keyword evidence="7" id="KW-1185">Reference proteome</keyword>
<evidence type="ECO:0000259" key="5">
    <source>
        <dbReference type="Pfam" id="PF04043"/>
    </source>
</evidence>
<evidence type="ECO:0000256" key="1">
    <source>
        <dbReference type="ARBA" id="ARBA00022729"/>
    </source>
</evidence>
<dbReference type="Pfam" id="PF04043">
    <property type="entry name" value="PMEI"/>
    <property type="match status" value="1"/>
</dbReference>
<evidence type="ECO:0000256" key="2">
    <source>
        <dbReference type="ARBA" id="ARBA00023157"/>
    </source>
</evidence>
<feature type="domain" description="Pectinesterase inhibitor" evidence="5">
    <location>
        <begin position="30"/>
        <end position="154"/>
    </location>
</feature>
<comment type="similarity">
    <text evidence="3">Belongs to the PMEI family.</text>
</comment>
<evidence type="ECO:0000256" key="3">
    <source>
        <dbReference type="ARBA" id="ARBA00038471"/>
    </source>
</evidence>